<evidence type="ECO:0000256" key="8">
    <source>
        <dbReference type="ARBA" id="ARBA00022741"/>
    </source>
</evidence>
<dbReference type="Gene3D" id="6.10.340.10">
    <property type="match status" value="1"/>
</dbReference>
<keyword evidence="6" id="KW-0808">Transferase</keyword>
<sequence>TAIIGLFFFIIINFFLISTDTDKRFKIQSKQNNKIINQIANYLEESAILRVRLFNETCEENISKDSDNEIKNNIQECENIILSEPQLEPTITQKYVIQNYLDENFIVKIYDESWIVYADTEEMYLSSYVIELDIENFPENRNFFNVYKNLYLNLFQNIHDFFIKIKLQSFFIDFRGDVFVVQETIKKQLSSSNIYLDSENNITQIISKPIVKNSSVYGVVLIKSILNQDANHISIISFNLINLYFVIIFIMLLSTLFFSRSLITPIKLLSRITRFEREKSNKKNNLEYPKRKDEIGILGKDISSMSDDLKKRINEIESFASDVSHELKNPLSSLKSSSELLIQNKITEDSKNLLIKNMAIDIERMNILISDISNYTLT</sequence>
<gene>
    <name evidence="16" type="ORF">METZ01_LOCUS304993</name>
</gene>
<keyword evidence="7 14" id="KW-0812">Transmembrane</keyword>
<keyword evidence="9" id="KW-0418">Kinase</keyword>
<keyword evidence="12" id="KW-0902">Two-component regulatory system</keyword>
<dbReference type="EC" id="2.7.13.3" evidence="3"/>
<evidence type="ECO:0000256" key="12">
    <source>
        <dbReference type="ARBA" id="ARBA00023012"/>
    </source>
</evidence>
<dbReference type="GO" id="GO:0000155">
    <property type="term" value="F:phosphorelay sensor kinase activity"/>
    <property type="evidence" value="ECO:0007669"/>
    <property type="project" value="InterPro"/>
</dbReference>
<keyword evidence="4" id="KW-1003">Cell membrane</keyword>
<evidence type="ECO:0000256" key="1">
    <source>
        <dbReference type="ARBA" id="ARBA00000085"/>
    </source>
</evidence>
<dbReference type="InterPro" id="IPR036097">
    <property type="entry name" value="HisK_dim/P_sf"/>
</dbReference>
<dbReference type="PANTHER" id="PTHR45528">
    <property type="entry name" value="SENSOR HISTIDINE KINASE CPXA"/>
    <property type="match status" value="1"/>
</dbReference>
<evidence type="ECO:0000256" key="11">
    <source>
        <dbReference type="ARBA" id="ARBA00022989"/>
    </source>
</evidence>
<keyword evidence="13 14" id="KW-0472">Membrane</keyword>
<dbReference type="PANTHER" id="PTHR45528:SF1">
    <property type="entry name" value="SENSOR HISTIDINE KINASE CPXA"/>
    <property type="match status" value="1"/>
</dbReference>
<dbReference type="Gene3D" id="1.10.287.130">
    <property type="match status" value="1"/>
</dbReference>
<dbReference type="InterPro" id="IPR003661">
    <property type="entry name" value="HisK_dim/P_dom"/>
</dbReference>
<evidence type="ECO:0000256" key="2">
    <source>
        <dbReference type="ARBA" id="ARBA00004651"/>
    </source>
</evidence>
<comment type="subcellular location">
    <subcellularLocation>
        <location evidence="2">Cell membrane</location>
        <topology evidence="2">Multi-pass membrane protein</topology>
    </subcellularLocation>
</comment>
<dbReference type="EMBL" id="UINC01095783">
    <property type="protein sequence ID" value="SVC52139.1"/>
    <property type="molecule type" value="Genomic_DNA"/>
</dbReference>
<reference evidence="16" key="1">
    <citation type="submission" date="2018-05" db="EMBL/GenBank/DDBJ databases">
        <authorList>
            <person name="Lanie J.A."/>
            <person name="Ng W.-L."/>
            <person name="Kazmierczak K.M."/>
            <person name="Andrzejewski T.M."/>
            <person name="Davidsen T.M."/>
            <person name="Wayne K.J."/>
            <person name="Tettelin H."/>
            <person name="Glass J.I."/>
            <person name="Rusch D."/>
            <person name="Podicherti R."/>
            <person name="Tsui H.-C.T."/>
            <person name="Winkler M.E."/>
        </authorList>
    </citation>
    <scope>NUCLEOTIDE SEQUENCE</scope>
</reference>
<dbReference type="InterPro" id="IPR050398">
    <property type="entry name" value="HssS/ArlS-like"/>
</dbReference>
<feature type="non-terminal residue" evidence="16">
    <location>
        <position position="378"/>
    </location>
</feature>
<keyword evidence="5" id="KW-0597">Phosphoprotein</keyword>
<evidence type="ECO:0000313" key="16">
    <source>
        <dbReference type="EMBL" id="SVC52139.1"/>
    </source>
</evidence>
<evidence type="ECO:0000256" key="7">
    <source>
        <dbReference type="ARBA" id="ARBA00022692"/>
    </source>
</evidence>
<proteinExistence type="predicted"/>
<feature type="transmembrane region" description="Helical" evidence="14">
    <location>
        <begin position="243"/>
        <end position="263"/>
    </location>
</feature>
<protein>
    <recommendedName>
        <fullName evidence="3">histidine kinase</fullName>
        <ecNumber evidence="3">2.7.13.3</ecNumber>
    </recommendedName>
</protein>
<accession>A0A382MTD1</accession>
<dbReference type="GO" id="GO:0005524">
    <property type="term" value="F:ATP binding"/>
    <property type="evidence" value="ECO:0007669"/>
    <property type="project" value="UniProtKB-KW"/>
</dbReference>
<dbReference type="Pfam" id="PF00512">
    <property type="entry name" value="HisKA"/>
    <property type="match status" value="1"/>
</dbReference>
<feature type="domain" description="Signal transduction histidine kinase dimerisation/phosphoacceptor" evidence="15">
    <location>
        <begin position="315"/>
        <end position="378"/>
    </location>
</feature>
<feature type="non-terminal residue" evidence="16">
    <location>
        <position position="1"/>
    </location>
</feature>
<dbReference type="AlphaFoldDB" id="A0A382MTD1"/>
<name>A0A382MTD1_9ZZZZ</name>
<keyword evidence="11 14" id="KW-1133">Transmembrane helix</keyword>
<evidence type="ECO:0000256" key="4">
    <source>
        <dbReference type="ARBA" id="ARBA00022475"/>
    </source>
</evidence>
<evidence type="ECO:0000256" key="10">
    <source>
        <dbReference type="ARBA" id="ARBA00022840"/>
    </source>
</evidence>
<evidence type="ECO:0000256" key="14">
    <source>
        <dbReference type="SAM" id="Phobius"/>
    </source>
</evidence>
<evidence type="ECO:0000256" key="3">
    <source>
        <dbReference type="ARBA" id="ARBA00012438"/>
    </source>
</evidence>
<evidence type="ECO:0000256" key="9">
    <source>
        <dbReference type="ARBA" id="ARBA00022777"/>
    </source>
</evidence>
<dbReference type="SUPFAM" id="SSF47384">
    <property type="entry name" value="Homodimeric domain of signal transducing histidine kinase"/>
    <property type="match status" value="1"/>
</dbReference>
<evidence type="ECO:0000259" key="15">
    <source>
        <dbReference type="SMART" id="SM00388"/>
    </source>
</evidence>
<evidence type="ECO:0000256" key="13">
    <source>
        <dbReference type="ARBA" id="ARBA00023136"/>
    </source>
</evidence>
<organism evidence="16">
    <name type="scientific">marine metagenome</name>
    <dbReference type="NCBI Taxonomy" id="408172"/>
    <lineage>
        <taxon>unclassified sequences</taxon>
        <taxon>metagenomes</taxon>
        <taxon>ecological metagenomes</taxon>
    </lineage>
</organism>
<keyword evidence="10" id="KW-0067">ATP-binding</keyword>
<evidence type="ECO:0000256" key="5">
    <source>
        <dbReference type="ARBA" id="ARBA00022553"/>
    </source>
</evidence>
<evidence type="ECO:0000256" key="6">
    <source>
        <dbReference type="ARBA" id="ARBA00022679"/>
    </source>
</evidence>
<dbReference type="SMART" id="SM00388">
    <property type="entry name" value="HisKA"/>
    <property type="match status" value="1"/>
</dbReference>
<comment type="catalytic activity">
    <reaction evidence="1">
        <text>ATP + protein L-histidine = ADP + protein N-phospho-L-histidine.</text>
        <dbReference type="EC" id="2.7.13.3"/>
    </reaction>
</comment>
<dbReference type="GO" id="GO:0005886">
    <property type="term" value="C:plasma membrane"/>
    <property type="evidence" value="ECO:0007669"/>
    <property type="project" value="UniProtKB-SubCell"/>
</dbReference>
<keyword evidence="8" id="KW-0547">Nucleotide-binding</keyword>